<evidence type="ECO:0000313" key="8">
    <source>
        <dbReference type="Proteomes" id="UP000594262"/>
    </source>
</evidence>
<feature type="transmembrane region" description="Helical" evidence="5">
    <location>
        <begin position="245"/>
        <end position="267"/>
    </location>
</feature>
<name>A0A7M5UPH4_9CNID</name>
<evidence type="ECO:0000256" key="1">
    <source>
        <dbReference type="ARBA" id="ARBA00004370"/>
    </source>
</evidence>
<dbReference type="CDD" id="cd00637">
    <property type="entry name" value="7tm_classA_rhodopsin-like"/>
    <property type="match status" value="1"/>
</dbReference>
<dbReference type="Proteomes" id="UP000594262">
    <property type="component" value="Unplaced"/>
</dbReference>
<protein>
    <recommendedName>
        <fullName evidence="6">G-protein coupled receptors family 1 profile domain-containing protein</fullName>
    </recommendedName>
</protein>
<dbReference type="Pfam" id="PF00001">
    <property type="entry name" value="7tm_1"/>
    <property type="match status" value="1"/>
</dbReference>
<feature type="transmembrane region" description="Helical" evidence="5">
    <location>
        <begin position="144"/>
        <end position="168"/>
    </location>
</feature>
<feature type="transmembrane region" description="Helical" evidence="5">
    <location>
        <begin position="100"/>
        <end position="123"/>
    </location>
</feature>
<keyword evidence="4 5" id="KW-0472">Membrane</keyword>
<keyword evidence="2 5" id="KW-0812">Transmembrane</keyword>
<evidence type="ECO:0000256" key="2">
    <source>
        <dbReference type="ARBA" id="ARBA00022692"/>
    </source>
</evidence>
<evidence type="ECO:0000256" key="3">
    <source>
        <dbReference type="ARBA" id="ARBA00022989"/>
    </source>
</evidence>
<evidence type="ECO:0000313" key="7">
    <source>
        <dbReference type="EnsemblMetazoa" id="CLYHEMP002455.1"/>
    </source>
</evidence>
<dbReference type="GO" id="GO:0016020">
    <property type="term" value="C:membrane"/>
    <property type="evidence" value="ECO:0007669"/>
    <property type="project" value="UniProtKB-SubCell"/>
</dbReference>
<feature type="domain" description="G-protein coupled receptors family 1 profile" evidence="6">
    <location>
        <begin position="40"/>
        <end position="306"/>
    </location>
</feature>
<evidence type="ECO:0000256" key="5">
    <source>
        <dbReference type="SAM" id="Phobius"/>
    </source>
</evidence>
<organism evidence="7 8">
    <name type="scientific">Clytia hemisphaerica</name>
    <dbReference type="NCBI Taxonomy" id="252671"/>
    <lineage>
        <taxon>Eukaryota</taxon>
        <taxon>Metazoa</taxon>
        <taxon>Cnidaria</taxon>
        <taxon>Hydrozoa</taxon>
        <taxon>Hydroidolina</taxon>
        <taxon>Leptothecata</taxon>
        <taxon>Obeliida</taxon>
        <taxon>Clytiidae</taxon>
        <taxon>Clytia</taxon>
    </lineage>
</organism>
<keyword evidence="8" id="KW-1185">Reference proteome</keyword>
<dbReference type="RefSeq" id="XP_066932112.1">
    <property type="nucleotide sequence ID" value="XM_067076011.1"/>
</dbReference>
<keyword evidence="3 5" id="KW-1133">Transmembrane helix</keyword>
<feature type="transmembrane region" description="Helical" evidence="5">
    <location>
        <begin position="287"/>
        <end position="308"/>
    </location>
</feature>
<dbReference type="Gene3D" id="1.20.1070.10">
    <property type="entry name" value="Rhodopsin 7-helix transmembrane proteins"/>
    <property type="match status" value="1"/>
</dbReference>
<dbReference type="PANTHER" id="PTHR45698:SF1">
    <property type="entry name" value="TRACE AMINE-ASSOCIATED RECEPTOR 13C-LIKE"/>
    <property type="match status" value="1"/>
</dbReference>
<dbReference type="PRINTS" id="PR00237">
    <property type="entry name" value="GPCRRHODOPSN"/>
</dbReference>
<dbReference type="EnsemblMetazoa" id="CLYHEMT002455.1">
    <property type="protein sequence ID" value="CLYHEMP002455.1"/>
    <property type="gene ID" value="CLYHEMG002455"/>
</dbReference>
<feature type="transmembrane region" description="Helical" evidence="5">
    <location>
        <begin position="24"/>
        <end position="49"/>
    </location>
</feature>
<comment type="subcellular location">
    <subcellularLocation>
        <location evidence="1">Membrane</location>
    </subcellularLocation>
</comment>
<dbReference type="GO" id="GO:0004930">
    <property type="term" value="F:G protein-coupled receptor activity"/>
    <property type="evidence" value="ECO:0007669"/>
    <property type="project" value="InterPro"/>
</dbReference>
<reference evidence="7" key="1">
    <citation type="submission" date="2021-01" db="UniProtKB">
        <authorList>
            <consortium name="EnsemblMetazoa"/>
        </authorList>
    </citation>
    <scope>IDENTIFICATION</scope>
</reference>
<dbReference type="SUPFAM" id="SSF81321">
    <property type="entry name" value="Family A G protein-coupled receptor-like"/>
    <property type="match status" value="1"/>
</dbReference>
<dbReference type="PROSITE" id="PS50262">
    <property type="entry name" value="G_PROTEIN_RECEP_F1_2"/>
    <property type="match status" value="1"/>
</dbReference>
<dbReference type="OrthoDB" id="6021354at2759"/>
<evidence type="ECO:0000256" key="4">
    <source>
        <dbReference type="ARBA" id="ARBA00023136"/>
    </source>
</evidence>
<dbReference type="InterPro" id="IPR017452">
    <property type="entry name" value="GPCR_Rhodpsn_7TM"/>
</dbReference>
<evidence type="ECO:0000259" key="6">
    <source>
        <dbReference type="PROSITE" id="PS50262"/>
    </source>
</evidence>
<feature type="transmembrane region" description="Helical" evidence="5">
    <location>
        <begin position="56"/>
        <end position="80"/>
    </location>
</feature>
<sequence length="371" mass="42079">MSNNSTATTTQSPFLDVFTQREIYLMYIGYVIITIFGISSNLAVCFVILKYRHLRVIVNILILNLAISDIVACLSVYPFIFVDIPATGLRGRSANVLCGITEGLSVFFVVATVSLLTLSVLSISRYIVINHPLRLNWRLKKGSIKYIFTIIWITSAALLIPSSVSFSYNEEKQFCFREWAPGIHSFTYFMFTGLLGFFIPIFSLTFTYCTSVYTLWFKRSNVSNTRFSGSSQPPGNMRVKKRVSILLGLLIVVYLLCWMPFAIYWLLSAGIGYYDQSDEKLIEGIRFNRITVFIALCNTVLNPIVYAFTNAHLRTAFWYCLQCKKLNAVAQRTSMTGGPTLVSYTAARRHTIHPGSDIELRTMGRPREMTL</sequence>
<feature type="transmembrane region" description="Helical" evidence="5">
    <location>
        <begin position="188"/>
        <end position="216"/>
    </location>
</feature>
<accession>A0A7M5UPH4</accession>
<proteinExistence type="predicted"/>
<dbReference type="GeneID" id="136819770"/>
<dbReference type="PANTHER" id="PTHR45698">
    <property type="entry name" value="TRACE AMINE-ASSOCIATED RECEPTOR 19N-RELATED"/>
    <property type="match status" value="1"/>
</dbReference>
<dbReference type="InterPro" id="IPR000276">
    <property type="entry name" value="GPCR_Rhodpsn"/>
</dbReference>
<dbReference type="AlphaFoldDB" id="A0A7M5UPH4"/>